<dbReference type="PANTHER" id="PTHR43540">
    <property type="entry name" value="PEROXYUREIDOACRYLATE/UREIDOACRYLATE AMIDOHYDROLASE-RELATED"/>
    <property type="match status" value="1"/>
</dbReference>
<dbReference type="PANTHER" id="PTHR43540:SF3">
    <property type="entry name" value="ENTEROBACTIN SYNTHASE COMPONENT B"/>
    <property type="match status" value="1"/>
</dbReference>
<dbReference type="Proteomes" id="UP000078406">
    <property type="component" value="Unassembled WGS sequence"/>
</dbReference>
<dbReference type="Gene3D" id="3.40.50.850">
    <property type="entry name" value="Isochorismatase-like"/>
    <property type="match status" value="1"/>
</dbReference>
<sequence>MTGIPKISPYSIPNKNELPSNQVDWQFDPERAVLLVHDMQKYFVEPFSEEMQSLLIDRVYKLVSYCHDQSVPVCYSAQPGSMTSKQRGLLKDYWGEGMSRDASHTSIVEPLSIREHDWQVVKWRYSAFQKTNLSHMMQEAGRDQLVICGVYAHVGVLMTAVDSFSNDFETFVVADAIADFSRENHLLALDYAARNCAVLTTTEEFV</sequence>
<dbReference type="InterPro" id="IPR000868">
    <property type="entry name" value="Isochorismatase-like_dom"/>
</dbReference>
<evidence type="ECO:0000313" key="4">
    <source>
        <dbReference type="Proteomes" id="UP000078406"/>
    </source>
</evidence>
<dbReference type="AlphaFoldDB" id="A0A177XUF2"/>
<reference evidence="3 4" key="1">
    <citation type="journal article" date="2016" name="Syst. Appl. Microbiol.">
        <title>Vibrio bivalvicida sp. nov., a novel larval pathogen for bivalve molluscs reared in a hatchery.</title>
        <authorList>
            <person name="Dubert J."/>
            <person name="Romalde J.L."/>
            <person name="Prado S."/>
            <person name="Barja J.L."/>
        </authorList>
    </citation>
    <scope>NUCLEOTIDE SEQUENCE [LARGE SCALE GENOMIC DNA]</scope>
    <source>
        <strain evidence="3 4">605</strain>
    </source>
</reference>
<dbReference type="EMBL" id="LLEI02000090">
    <property type="protein sequence ID" value="OAJ92139.1"/>
    <property type="molecule type" value="Genomic_DNA"/>
</dbReference>
<proteinExistence type="predicted"/>
<dbReference type="GO" id="GO:0008908">
    <property type="term" value="F:isochorismatase activity"/>
    <property type="evidence" value="ECO:0007669"/>
    <property type="project" value="InterPro"/>
</dbReference>
<name>A0A177XUF2_9VIBR</name>
<evidence type="ECO:0000256" key="1">
    <source>
        <dbReference type="ARBA" id="ARBA00022801"/>
    </source>
</evidence>
<dbReference type="PRINTS" id="PR01398">
    <property type="entry name" value="ISCHRISMTASE"/>
</dbReference>
<dbReference type="SUPFAM" id="SSF52499">
    <property type="entry name" value="Isochorismatase-like hydrolases"/>
    <property type="match status" value="1"/>
</dbReference>
<comment type="caution">
    <text evidence="3">The sequence shown here is derived from an EMBL/GenBank/DDBJ whole genome shotgun (WGS) entry which is preliminary data.</text>
</comment>
<dbReference type="PIRSF" id="PIRSF001111">
    <property type="entry name" value="Isochorismatase"/>
    <property type="match status" value="1"/>
</dbReference>
<organism evidence="3 4">
    <name type="scientific">Vibrio bivalvicida</name>
    <dbReference type="NCBI Taxonomy" id="1276888"/>
    <lineage>
        <taxon>Bacteria</taxon>
        <taxon>Pseudomonadati</taxon>
        <taxon>Pseudomonadota</taxon>
        <taxon>Gammaproteobacteria</taxon>
        <taxon>Vibrionales</taxon>
        <taxon>Vibrionaceae</taxon>
        <taxon>Vibrio</taxon>
        <taxon>Vibrio oreintalis group</taxon>
    </lineage>
</organism>
<dbReference type="InterPro" id="IPR036380">
    <property type="entry name" value="Isochorismatase-like_sf"/>
</dbReference>
<protein>
    <submittedName>
        <fullName evidence="3">Isochorismatase</fullName>
    </submittedName>
</protein>
<evidence type="ECO:0000259" key="2">
    <source>
        <dbReference type="Pfam" id="PF00857"/>
    </source>
</evidence>
<dbReference type="Pfam" id="PF00857">
    <property type="entry name" value="Isochorismatase"/>
    <property type="match status" value="1"/>
</dbReference>
<gene>
    <name evidence="3" type="ORF">APB76_20915</name>
</gene>
<dbReference type="RefSeq" id="WP_054962010.1">
    <property type="nucleotide sequence ID" value="NZ_LLEI02000090.1"/>
</dbReference>
<dbReference type="InterPro" id="IPR016291">
    <property type="entry name" value="Isochorismatase"/>
</dbReference>
<feature type="domain" description="Isochorismatase-like" evidence="2">
    <location>
        <begin position="33"/>
        <end position="204"/>
    </location>
</feature>
<keyword evidence="1" id="KW-0378">Hydrolase</keyword>
<evidence type="ECO:0000313" key="3">
    <source>
        <dbReference type="EMBL" id="OAJ92139.1"/>
    </source>
</evidence>
<dbReference type="InterPro" id="IPR050272">
    <property type="entry name" value="Isochorismatase-like_hydrls"/>
</dbReference>
<accession>A0A177XUF2</accession>